<dbReference type="GO" id="GO:0005634">
    <property type="term" value="C:nucleus"/>
    <property type="evidence" value="ECO:0007669"/>
    <property type="project" value="TreeGrafter"/>
</dbReference>
<evidence type="ECO:0000256" key="4">
    <source>
        <dbReference type="PROSITE-ProRule" id="PRU01015"/>
    </source>
</evidence>
<dbReference type="GO" id="GO:0032259">
    <property type="term" value="P:methylation"/>
    <property type="evidence" value="ECO:0007669"/>
    <property type="project" value="UniProtKB-KW"/>
</dbReference>
<dbReference type="PROSITE" id="PS51678">
    <property type="entry name" value="SAM_MT_PRMT"/>
    <property type="match status" value="1"/>
</dbReference>
<accession>A0A7S1FI54</accession>
<dbReference type="Gene3D" id="2.70.160.11">
    <property type="entry name" value="Hnrnp arginine n-methyltransferase1"/>
    <property type="match status" value="1"/>
</dbReference>
<reference evidence="7" key="1">
    <citation type="submission" date="2021-01" db="EMBL/GenBank/DDBJ databases">
        <authorList>
            <person name="Corre E."/>
            <person name="Pelletier E."/>
            <person name="Niang G."/>
            <person name="Scheremetjew M."/>
            <person name="Finn R."/>
            <person name="Kale V."/>
            <person name="Holt S."/>
            <person name="Cochrane G."/>
            <person name="Meng A."/>
            <person name="Brown T."/>
            <person name="Cohen L."/>
        </authorList>
    </citation>
    <scope>NUCLEOTIDE SEQUENCE</scope>
</reference>
<evidence type="ECO:0000256" key="1">
    <source>
        <dbReference type="ARBA" id="ARBA00022603"/>
    </source>
</evidence>
<dbReference type="FunFam" id="3.40.50.150:FF:000132">
    <property type="entry name" value="Protein arginine N-methyltransferase PRMT10"/>
    <property type="match status" value="1"/>
</dbReference>
<dbReference type="InterPro" id="IPR029063">
    <property type="entry name" value="SAM-dependent_MTases_sf"/>
</dbReference>
<proteinExistence type="predicted"/>
<dbReference type="Pfam" id="PF22528">
    <property type="entry name" value="PRMT_C"/>
    <property type="match status" value="1"/>
</dbReference>
<evidence type="ECO:0008006" key="8">
    <source>
        <dbReference type="Google" id="ProtNLM"/>
    </source>
</evidence>
<name>A0A7S1FI54_NOCSC</name>
<keyword evidence="1 4" id="KW-0489">Methyltransferase</keyword>
<protein>
    <recommendedName>
        <fullName evidence="8">Methyltransferase domain-containing protein</fullName>
    </recommendedName>
</protein>
<dbReference type="InterPro" id="IPR055135">
    <property type="entry name" value="PRMT_dom"/>
</dbReference>
<dbReference type="InterPro" id="IPR025799">
    <property type="entry name" value="Arg_MeTrfase"/>
</dbReference>
<evidence type="ECO:0000259" key="6">
    <source>
        <dbReference type="Pfam" id="PF22528"/>
    </source>
</evidence>
<evidence type="ECO:0000256" key="3">
    <source>
        <dbReference type="ARBA" id="ARBA00022691"/>
    </source>
</evidence>
<dbReference type="GO" id="GO:0016274">
    <property type="term" value="F:protein-arginine N-methyltransferase activity"/>
    <property type="evidence" value="ECO:0007669"/>
    <property type="project" value="InterPro"/>
</dbReference>
<keyword evidence="3 4" id="KW-0949">S-adenosyl-L-methionine</keyword>
<evidence type="ECO:0000256" key="2">
    <source>
        <dbReference type="ARBA" id="ARBA00022679"/>
    </source>
</evidence>
<dbReference type="PANTHER" id="PTHR11006">
    <property type="entry name" value="PROTEIN ARGININE N-METHYLTRANSFERASE"/>
    <property type="match status" value="1"/>
</dbReference>
<dbReference type="AlphaFoldDB" id="A0A7S1FI54"/>
<gene>
    <name evidence="7" type="ORF">NSCI0253_LOCUS41724</name>
</gene>
<dbReference type="CDD" id="cd02440">
    <property type="entry name" value="AdoMet_MTases"/>
    <property type="match status" value="1"/>
</dbReference>
<organism evidence="7">
    <name type="scientific">Noctiluca scintillans</name>
    <name type="common">Sea sparkle</name>
    <name type="synonym">Red tide dinoflagellate</name>
    <dbReference type="NCBI Taxonomy" id="2966"/>
    <lineage>
        <taxon>Eukaryota</taxon>
        <taxon>Sar</taxon>
        <taxon>Alveolata</taxon>
        <taxon>Dinophyceae</taxon>
        <taxon>Noctilucales</taxon>
        <taxon>Noctilucaceae</taxon>
        <taxon>Noctiluca</taxon>
    </lineage>
</organism>
<dbReference type="SUPFAM" id="SSF53335">
    <property type="entry name" value="S-adenosyl-L-methionine-dependent methyltransferases"/>
    <property type="match status" value="1"/>
</dbReference>
<feature type="domain" description="Protein arginine N-methyltransferase" evidence="6">
    <location>
        <begin position="196"/>
        <end position="346"/>
    </location>
</feature>
<dbReference type="Gene3D" id="3.40.50.150">
    <property type="entry name" value="Vaccinia Virus protein VP39"/>
    <property type="match status" value="1"/>
</dbReference>
<sequence>MKDDTQTVVRDSQPPDATDNANYFSAYAYLYHQMDMLEDSHRTGQYYQAIMSNPESFRDKVVLDVGAGTCILSLMAAKAGARKVYAVEATEMAQRARKIVAANGQSDVIHVIQGMVETVELPSKVDVIISEWMGYLLLRESMLDSVLVARDRFLKPGGALFPSHATLFLAPLGPMKVLEEKWNTYEEDKLHFEKFASDMQREYDADFSCMREEFVEEQRKYYLQSNSFTNLTPRQLGGNPKPLLDIDLSTVQLADLSDTKEPLRCTCRIARDREIAGFCGFFDVKFLGSTQNPAEEEVTLTTMPTNGSTTHWGQQAFGFFPPLDARRGDLLDFTVFVRRQEPNHRLLMLDTDIVLYALDGEERKVKARRKETYFIN</sequence>
<dbReference type="PANTHER" id="PTHR11006:SF68">
    <property type="entry name" value="PROTEIN ARGININE N-METHYLTRANSFERASE PRMT10"/>
    <property type="match status" value="1"/>
</dbReference>
<evidence type="ECO:0000259" key="5">
    <source>
        <dbReference type="Pfam" id="PF13649"/>
    </source>
</evidence>
<dbReference type="Pfam" id="PF13649">
    <property type="entry name" value="Methyltransf_25"/>
    <property type="match status" value="1"/>
</dbReference>
<feature type="domain" description="Methyltransferase" evidence="5">
    <location>
        <begin position="62"/>
        <end position="158"/>
    </location>
</feature>
<keyword evidence="2 4" id="KW-0808">Transferase</keyword>
<dbReference type="InterPro" id="IPR041698">
    <property type="entry name" value="Methyltransf_25"/>
</dbReference>
<evidence type="ECO:0000313" key="7">
    <source>
        <dbReference type="EMBL" id="CAD8867369.1"/>
    </source>
</evidence>
<dbReference type="EMBL" id="HBFQ01058926">
    <property type="protein sequence ID" value="CAD8867369.1"/>
    <property type="molecule type" value="Transcribed_RNA"/>
</dbReference>
<dbReference type="GO" id="GO:0042054">
    <property type="term" value="F:histone methyltransferase activity"/>
    <property type="evidence" value="ECO:0007669"/>
    <property type="project" value="TreeGrafter"/>
</dbReference>